<feature type="region of interest" description="Disordered" evidence="2">
    <location>
        <begin position="289"/>
        <end position="310"/>
    </location>
</feature>
<accession>A0AAD7US68</accession>
<evidence type="ECO:0000256" key="2">
    <source>
        <dbReference type="SAM" id="MobiDB-lite"/>
    </source>
</evidence>
<comment type="caution">
    <text evidence="4">The sequence shown here is derived from an EMBL/GenBank/DDBJ whole genome shotgun (WGS) entry which is preliminary data.</text>
</comment>
<feature type="region of interest" description="Disordered" evidence="2">
    <location>
        <begin position="429"/>
        <end position="458"/>
    </location>
</feature>
<feature type="compositionally biased region" description="Basic and acidic residues" evidence="2">
    <location>
        <begin position="295"/>
        <end position="310"/>
    </location>
</feature>
<dbReference type="RefSeq" id="XP_058337396.1">
    <property type="nucleotide sequence ID" value="XM_058491839.1"/>
</dbReference>
<dbReference type="GeneID" id="83219277"/>
<dbReference type="InterPro" id="IPR008936">
    <property type="entry name" value="Rho_GTPase_activation_prot"/>
</dbReference>
<dbReference type="SUPFAM" id="SSF48350">
    <property type="entry name" value="GTPase activation domain, GAP"/>
    <property type="match status" value="1"/>
</dbReference>
<organism evidence="4 5">
    <name type="scientific">Lichtheimia ornata</name>
    <dbReference type="NCBI Taxonomy" id="688661"/>
    <lineage>
        <taxon>Eukaryota</taxon>
        <taxon>Fungi</taxon>
        <taxon>Fungi incertae sedis</taxon>
        <taxon>Mucoromycota</taxon>
        <taxon>Mucoromycotina</taxon>
        <taxon>Mucoromycetes</taxon>
        <taxon>Mucorales</taxon>
        <taxon>Lichtheimiaceae</taxon>
        <taxon>Lichtheimia</taxon>
    </lineage>
</organism>
<evidence type="ECO:0000259" key="3">
    <source>
        <dbReference type="PROSITE" id="PS50238"/>
    </source>
</evidence>
<dbReference type="GO" id="GO:0005096">
    <property type="term" value="F:GTPase activator activity"/>
    <property type="evidence" value="ECO:0007669"/>
    <property type="project" value="UniProtKB-KW"/>
</dbReference>
<dbReference type="AlphaFoldDB" id="A0AAD7US68"/>
<protein>
    <recommendedName>
        <fullName evidence="3">Rho-GAP domain-containing protein</fullName>
    </recommendedName>
</protein>
<dbReference type="Gene3D" id="1.10.555.10">
    <property type="entry name" value="Rho GTPase activation protein"/>
    <property type="match status" value="1"/>
</dbReference>
<dbReference type="InterPro" id="IPR051025">
    <property type="entry name" value="RhoGAP"/>
</dbReference>
<dbReference type="Proteomes" id="UP001234581">
    <property type="component" value="Unassembled WGS sequence"/>
</dbReference>
<dbReference type="InterPro" id="IPR000198">
    <property type="entry name" value="RhoGAP_dom"/>
</dbReference>
<dbReference type="SMART" id="SM00324">
    <property type="entry name" value="RhoGAP"/>
    <property type="match status" value="1"/>
</dbReference>
<feature type="compositionally biased region" description="Polar residues" evidence="2">
    <location>
        <begin position="375"/>
        <end position="386"/>
    </location>
</feature>
<dbReference type="Pfam" id="PF00620">
    <property type="entry name" value="RhoGAP"/>
    <property type="match status" value="1"/>
</dbReference>
<evidence type="ECO:0000313" key="4">
    <source>
        <dbReference type="EMBL" id="KAJ8652482.1"/>
    </source>
</evidence>
<proteinExistence type="predicted"/>
<reference evidence="4 5" key="1">
    <citation type="submission" date="2023-03" db="EMBL/GenBank/DDBJ databases">
        <title>Genome sequence of Lichtheimia ornata CBS 291.66.</title>
        <authorList>
            <person name="Mohabir J.T."/>
            <person name="Shea T.P."/>
            <person name="Kurbessoian T."/>
            <person name="Berby B."/>
            <person name="Fontaine J."/>
            <person name="Livny J."/>
            <person name="Gnirke A."/>
            <person name="Stajich J.E."/>
            <person name="Cuomo C.A."/>
        </authorList>
    </citation>
    <scope>NUCLEOTIDE SEQUENCE [LARGE SCALE GENOMIC DNA]</scope>
    <source>
        <strain evidence="4">CBS 291.66</strain>
    </source>
</reference>
<keyword evidence="1" id="KW-0343">GTPase activation</keyword>
<evidence type="ECO:0000313" key="5">
    <source>
        <dbReference type="Proteomes" id="UP001234581"/>
    </source>
</evidence>
<dbReference type="PROSITE" id="PS50238">
    <property type="entry name" value="RHOGAP"/>
    <property type="match status" value="1"/>
</dbReference>
<dbReference type="PANTHER" id="PTHR15228">
    <property type="entry name" value="SPERMATHECAL PHYSIOLOGY VARIANT"/>
    <property type="match status" value="1"/>
</dbReference>
<dbReference type="PANTHER" id="PTHR15228:SF25">
    <property type="entry name" value="F-BAR DOMAIN-CONTAINING PROTEIN"/>
    <property type="match status" value="1"/>
</dbReference>
<name>A0AAD7US68_9FUNG</name>
<gene>
    <name evidence="4" type="ORF">O0I10_011880</name>
</gene>
<feature type="region of interest" description="Disordered" evidence="2">
    <location>
        <begin position="514"/>
        <end position="551"/>
    </location>
</feature>
<feature type="region of interest" description="Disordered" evidence="2">
    <location>
        <begin position="24"/>
        <end position="58"/>
    </location>
</feature>
<sequence length="588" mass="66029">MMKNQRSSLRASIWRRHAKKSSFDRHRACLPPTGLDSSKPVASSNSDERNHHHQQHNNDTDVIPIVLVKCKQELLTRGLHVEGIFRRSGSSATIERLLREFNETREPDCIALDTIPVHTIAGLFKRFLQQLSEPVIPRSYQPEFLHIFESTTDNHERRQRLVTTCKSLPPWHGSLLSFVLAVAHTISCHCDENKMSAENLAIIFAPTCIRLDAISHLLPDHSPSLSSSMSTKSFSFSSQLGGSKLFRKASLKRRSSSKKLGNHTATSTTSLPCQESRWGDICKSILLPRRNNHKSRNDTHQDDPKRPVPRYEPEKLMQLDLVKAQACWSQLFELMINDPPFETTHQHIENTNRHSSLYSSYMNEALTKQLEDQDQSSTQDTPSTVYFDSLDEQDPAGRTMLDILDDTMAALSEDTAAFFETMVPSEKILSHRSKRSTQSDQASTISTMTGATANTTATTTTAAPATAIVETTTTTNTTTNTATAAAVVDGDPRDSPRFAGTKYEAVWQHWREREAAEREQQLQQPQQQPTPGPAPPRSMKRSSGIPHHGGDWLKALSQHHFAADKQRPLSLTFMPRSPAQQRLSAFLR</sequence>
<feature type="compositionally biased region" description="Polar residues" evidence="2">
    <location>
        <begin position="436"/>
        <end position="446"/>
    </location>
</feature>
<dbReference type="CDD" id="cd00159">
    <property type="entry name" value="RhoGAP"/>
    <property type="match status" value="1"/>
</dbReference>
<feature type="compositionally biased region" description="Low complexity" evidence="2">
    <location>
        <begin position="447"/>
        <end position="458"/>
    </location>
</feature>
<feature type="domain" description="Rho-GAP" evidence="3">
    <location>
        <begin position="46"/>
        <end position="236"/>
    </location>
</feature>
<evidence type="ECO:0000256" key="1">
    <source>
        <dbReference type="ARBA" id="ARBA00022468"/>
    </source>
</evidence>
<feature type="region of interest" description="Disordered" evidence="2">
    <location>
        <begin position="370"/>
        <end position="392"/>
    </location>
</feature>
<keyword evidence="5" id="KW-1185">Reference proteome</keyword>
<dbReference type="GO" id="GO:0007165">
    <property type="term" value="P:signal transduction"/>
    <property type="evidence" value="ECO:0007669"/>
    <property type="project" value="InterPro"/>
</dbReference>
<dbReference type="EMBL" id="JARTCD010000103">
    <property type="protein sequence ID" value="KAJ8652482.1"/>
    <property type="molecule type" value="Genomic_DNA"/>
</dbReference>